<accession>A0ABR8WPQ7</accession>
<gene>
    <name evidence="1" type="ORF">H9628_11350</name>
</gene>
<dbReference type="EMBL" id="JACSPS010000005">
    <property type="protein sequence ID" value="MBD8019067.1"/>
    <property type="molecule type" value="Genomic_DNA"/>
</dbReference>
<comment type="caution">
    <text evidence="1">The sequence shown here is derived from an EMBL/GenBank/DDBJ whole genome shotgun (WGS) entry which is preliminary data.</text>
</comment>
<keyword evidence="2" id="KW-1185">Reference proteome</keyword>
<name>A0ABR8WPQ7_9FLAO</name>
<protein>
    <submittedName>
        <fullName evidence="1">PD-(D/E)XK nuclease family protein</fullName>
    </submittedName>
</protein>
<dbReference type="Proteomes" id="UP000626242">
    <property type="component" value="Unassembled WGS sequence"/>
</dbReference>
<dbReference type="Pfam" id="PF14281">
    <property type="entry name" value="PDDEXK_4"/>
    <property type="match status" value="1"/>
</dbReference>
<proteinExistence type="predicted"/>
<reference evidence="1 2" key="1">
    <citation type="submission" date="2020-08" db="EMBL/GenBank/DDBJ databases">
        <title>A Genomic Blueprint of the Chicken Gut Microbiome.</title>
        <authorList>
            <person name="Gilroy R."/>
            <person name="Ravi A."/>
            <person name="Getino M."/>
            <person name="Pursley I."/>
            <person name="Horton D.L."/>
            <person name="Alikhan N.-F."/>
            <person name="Baker D."/>
            <person name="Gharbi K."/>
            <person name="Hall N."/>
            <person name="Watson M."/>
            <person name="Adriaenssens E.M."/>
            <person name="Foster-Nyarko E."/>
            <person name="Jarju S."/>
            <person name="Secka A."/>
            <person name="Antonio M."/>
            <person name="Oren A."/>
            <person name="Chaudhuri R."/>
            <person name="La Ragione R.M."/>
            <person name="Hildebrand F."/>
            <person name="Pallen M.J."/>
        </authorList>
    </citation>
    <scope>NUCLEOTIDE SEQUENCE [LARGE SCALE GENOMIC DNA]</scope>
    <source>
        <strain evidence="1 2">Sa1CVA4</strain>
    </source>
</reference>
<dbReference type="RefSeq" id="WP_251834263.1">
    <property type="nucleotide sequence ID" value="NZ_JACSPS010000005.1"/>
</dbReference>
<organism evidence="1 2">
    <name type="scientific">Kaistella pullorum</name>
    <dbReference type="NCBI Taxonomy" id="2763074"/>
    <lineage>
        <taxon>Bacteria</taxon>
        <taxon>Pseudomonadati</taxon>
        <taxon>Bacteroidota</taxon>
        <taxon>Flavobacteriia</taxon>
        <taxon>Flavobacteriales</taxon>
        <taxon>Weeksellaceae</taxon>
        <taxon>Chryseobacterium group</taxon>
        <taxon>Kaistella</taxon>
    </lineage>
</organism>
<sequence length="344" mass="40801">MKPNIFDIATKELNQDAFITWLLKFADPKYQSANQKLNTCGKTFVTQLIKKQLSTFDEQINKVEAGRQWENIDVWAEINEKYLIIIEDKINSSHHSNQLSRYKENAEKWCKNNNYKEPICIYLKTGNESQSRLSQIEKNGYSIFSRLDFINLLNEFKDINNDIFIDFYERLKRIEKSNNEFENKIIKDWNGNDWQGFFQFLEKEIPIENWDYVNNASGGFWNAVLNWDYWNIYPAYIQLEEGKLCFKISTDPNELDLPENLTRGEIRNHLHKLIMNQAKNSGFENIKRPTRFGNGNYMTVAIVNREDWLGKENETIDKENIVKTLTEYVNFLRTIIVEPQKNVI</sequence>
<dbReference type="InterPro" id="IPR029470">
    <property type="entry name" value="PDDEXK_4"/>
</dbReference>
<evidence type="ECO:0000313" key="2">
    <source>
        <dbReference type="Proteomes" id="UP000626242"/>
    </source>
</evidence>
<evidence type="ECO:0000313" key="1">
    <source>
        <dbReference type="EMBL" id="MBD8019067.1"/>
    </source>
</evidence>